<dbReference type="PANTHER" id="PTHR13847">
    <property type="entry name" value="SARCOSINE DEHYDROGENASE-RELATED"/>
    <property type="match status" value="1"/>
</dbReference>
<protein>
    <submittedName>
        <fullName evidence="2">FAD-binding oxidoreductase</fullName>
    </submittedName>
</protein>
<keyword evidence="3" id="KW-1185">Reference proteome</keyword>
<evidence type="ECO:0000259" key="1">
    <source>
        <dbReference type="Pfam" id="PF01266"/>
    </source>
</evidence>
<feature type="domain" description="FAD dependent oxidoreductase" evidence="1">
    <location>
        <begin position="3"/>
        <end position="325"/>
    </location>
</feature>
<dbReference type="Pfam" id="PF01266">
    <property type="entry name" value="DAO"/>
    <property type="match status" value="1"/>
</dbReference>
<dbReference type="EMBL" id="SBII01000001">
    <property type="protein sequence ID" value="RWX03790.1"/>
    <property type="molecule type" value="Genomic_DNA"/>
</dbReference>
<comment type="caution">
    <text evidence="2">The sequence shown here is derived from an EMBL/GenBank/DDBJ whole genome shotgun (WGS) entry which is preliminary data.</text>
</comment>
<organism evidence="2 3">
    <name type="scientific">Flavobacterium cerinum</name>
    <dbReference type="NCBI Taxonomy" id="2502784"/>
    <lineage>
        <taxon>Bacteria</taxon>
        <taxon>Pseudomonadati</taxon>
        <taxon>Bacteroidota</taxon>
        <taxon>Flavobacteriia</taxon>
        <taxon>Flavobacteriales</taxon>
        <taxon>Flavobacteriaceae</taxon>
        <taxon>Flavobacterium</taxon>
    </lineage>
</organism>
<evidence type="ECO:0000313" key="3">
    <source>
        <dbReference type="Proteomes" id="UP000287527"/>
    </source>
</evidence>
<evidence type="ECO:0000313" key="2">
    <source>
        <dbReference type="EMBL" id="RWX03790.1"/>
    </source>
</evidence>
<dbReference type="GO" id="GO:0005737">
    <property type="term" value="C:cytoplasm"/>
    <property type="evidence" value="ECO:0007669"/>
    <property type="project" value="TreeGrafter"/>
</dbReference>
<dbReference type="Gene3D" id="3.50.50.60">
    <property type="entry name" value="FAD/NAD(P)-binding domain"/>
    <property type="match status" value="1"/>
</dbReference>
<reference evidence="2 3" key="1">
    <citation type="submission" date="2019-01" db="EMBL/GenBank/DDBJ databases">
        <title>Flavobacterium sp. nov.,isolated from freshwater.</title>
        <authorList>
            <person name="Zhang R."/>
            <person name="Du Z.-J."/>
        </authorList>
    </citation>
    <scope>NUCLEOTIDE SEQUENCE [LARGE SCALE GENOMIC DNA]</scope>
    <source>
        <strain evidence="2 3">1E403</strain>
    </source>
</reference>
<dbReference type="RefSeq" id="WP_128388344.1">
    <property type="nucleotide sequence ID" value="NZ_SBII01000001.1"/>
</dbReference>
<dbReference type="SUPFAM" id="SSF51971">
    <property type="entry name" value="Nucleotide-binding domain"/>
    <property type="match status" value="1"/>
</dbReference>
<dbReference type="InterPro" id="IPR036188">
    <property type="entry name" value="FAD/NAD-bd_sf"/>
</dbReference>
<dbReference type="AlphaFoldDB" id="A0A444HFV9"/>
<gene>
    <name evidence="2" type="ORF">EPI11_02325</name>
</gene>
<dbReference type="OrthoDB" id="214253at2"/>
<dbReference type="InterPro" id="IPR006076">
    <property type="entry name" value="FAD-dep_OxRdtase"/>
</dbReference>
<dbReference type="Proteomes" id="UP000287527">
    <property type="component" value="Unassembled WGS sequence"/>
</dbReference>
<sequence>MKDFIIVGAGLAGMSFAETAFLNNKTFTVISDNSQNSSRVAAGLYNPVILKRFSLPQDAAEHLAFIGPFYQRIQDRLDVVFDHQLPVYRKFASVEEQNNWFQAMDKPALEPFLSPDVIHNQYLSLPSPFGFGKVLHTGYVDTIVLLEAYREYLIDQECFINDTFDYNGLTVEEDCILYKGVKAQHIVFAEGFGIHSNPYFKHLPLDGTKGELLVIKAPHLKLDIAINASIFILPMGNDIYKVGATYEWYDKTADPTEAGKNELVEKLNELISCDYEILEHLAGIRPTVKDRKPLIGTHPQYKNVHLLNGLGTRGVMLGPPMAKELYDSIISGNPVRREIGLQRFKNQ</sequence>
<proteinExistence type="predicted"/>
<name>A0A444HFV9_9FLAO</name>
<dbReference type="Gene3D" id="3.30.9.10">
    <property type="entry name" value="D-Amino Acid Oxidase, subunit A, domain 2"/>
    <property type="match status" value="1"/>
</dbReference>
<dbReference type="SUPFAM" id="SSF54373">
    <property type="entry name" value="FAD-linked reductases, C-terminal domain"/>
    <property type="match status" value="1"/>
</dbReference>
<accession>A0A444HFV9</accession>